<name>A0AAN9E555_CROPI</name>
<reference evidence="2 3" key="1">
    <citation type="submission" date="2024-01" db="EMBL/GenBank/DDBJ databases">
        <title>The genomes of 5 underutilized Papilionoideae crops provide insights into root nodulation and disease resistanc.</title>
        <authorList>
            <person name="Yuan L."/>
        </authorList>
    </citation>
    <scope>NUCLEOTIDE SEQUENCE [LARGE SCALE GENOMIC DNA]</scope>
    <source>
        <strain evidence="2">ZHUSHIDOU_FW_LH</strain>
        <tissue evidence="2">Leaf</tissue>
    </source>
</reference>
<dbReference type="EMBL" id="JAYWIO010000008">
    <property type="protein sequence ID" value="KAK7243412.1"/>
    <property type="molecule type" value="Genomic_DNA"/>
</dbReference>
<keyword evidence="3" id="KW-1185">Reference proteome</keyword>
<evidence type="ECO:0000313" key="2">
    <source>
        <dbReference type="EMBL" id="KAK7243412.1"/>
    </source>
</evidence>
<feature type="region of interest" description="Disordered" evidence="1">
    <location>
        <begin position="115"/>
        <end position="140"/>
    </location>
</feature>
<dbReference type="Proteomes" id="UP001372338">
    <property type="component" value="Unassembled WGS sequence"/>
</dbReference>
<dbReference type="AlphaFoldDB" id="A0AAN9E555"/>
<accession>A0AAN9E555</accession>
<evidence type="ECO:0000256" key="1">
    <source>
        <dbReference type="SAM" id="MobiDB-lite"/>
    </source>
</evidence>
<gene>
    <name evidence="2" type="ORF">RIF29_38207</name>
</gene>
<comment type="caution">
    <text evidence="2">The sequence shown here is derived from an EMBL/GenBank/DDBJ whole genome shotgun (WGS) entry which is preliminary data.</text>
</comment>
<sequence length="140" mass="14631">MNLIFSFLGAAGPNPFPHLPPTCFSFSLLPLTPSRSLSLSQSQAAPSPAARSSLSLQSRHALVPSPFSRDSRLTGTMDVAAAGFVVVAAVPREPQIPNRHLRLLATQPPSLVLLSDSHESGAFTANQEPPPPPGTGDDAT</sequence>
<protein>
    <submittedName>
        <fullName evidence="2">Uncharacterized protein</fullName>
    </submittedName>
</protein>
<organism evidence="2 3">
    <name type="scientific">Crotalaria pallida</name>
    <name type="common">Smooth rattlebox</name>
    <name type="synonym">Crotalaria striata</name>
    <dbReference type="NCBI Taxonomy" id="3830"/>
    <lineage>
        <taxon>Eukaryota</taxon>
        <taxon>Viridiplantae</taxon>
        <taxon>Streptophyta</taxon>
        <taxon>Embryophyta</taxon>
        <taxon>Tracheophyta</taxon>
        <taxon>Spermatophyta</taxon>
        <taxon>Magnoliopsida</taxon>
        <taxon>eudicotyledons</taxon>
        <taxon>Gunneridae</taxon>
        <taxon>Pentapetalae</taxon>
        <taxon>rosids</taxon>
        <taxon>fabids</taxon>
        <taxon>Fabales</taxon>
        <taxon>Fabaceae</taxon>
        <taxon>Papilionoideae</taxon>
        <taxon>50 kb inversion clade</taxon>
        <taxon>genistoids sensu lato</taxon>
        <taxon>core genistoids</taxon>
        <taxon>Crotalarieae</taxon>
        <taxon>Crotalaria</taxon>
    </lineage>
</organism>
<proteinExistence type="predicted"/>
<evidence type="ECO:0000313" key="3">
    <source>
        <dbReference type="Proteomes" id="UP001372338"/>
    </source>
</evidence>